<dbReference type="PANTHER" id="PTHR48111">
    <property type="entry name" value="REGULATOR OF RPOS"/>
    <property type="match status" value="1"/>
</dbReference>
<evidence type="ECO:0000259" key="2">
    <source>
        <dbReference type="PROSITE" id="PS50110"/>
    </source>
</evidence>
<evidence type="ECO:0000313" key="4">
    <source>
        <dbReference type="EMBL" id="VAW56888.1"/>
    </source>
</evidence>
<dbReference type="GO" id="GO:0000976">
    <property type="term" value="F:transcription cis-regulatory region binding"/>
    <property type="evidence" value="ECO:0007669"/>
    <property type="project" value="TreeGrafter"/>
</dbReference>
<reference evidence="4" key="1">
    <citation type="submission" date="2018-06" db="EMBL/GenBank/DDBJ databases">
        <authorList>
            <person name="Zhirakovskaya E."/>
        </authorList>
    </citation>
    <scope>NUCLEOTIDE SEQUENCE</scope>
</reference>
<protein>
    <submittedName>
        <fullName evidence="4">Two-component transcriptional response regulator, LuxR family</fullName>
    </submittedName>
</protein>
<dbReference type="PROSITE" id="PS50930">
    <property type="entry name" value="HTH_LYTTR"/>
    <property type="match status" value="1"/>
</dbReference>
<dbReference type="Pfam" id="PF04397">
    <property type="entry name" value="LytTR"/>
    <property type="match status" value="1"/>
</dbReference>
<dbReference type="GO" id="GO:0000156">
    <property type="term" value="F:phosphorelay response regulator activity"/>
    <property type="evidence" value="ECO:0007669"/>
    <property type="project" value="TreeGrafter"/>
</dbReference>
<dbReference type="InterPro" id="IPR011006">
    <property type="entry name" value="CheY-like_superfamily"/>
</dbReference>
<name>A0A3B0WLM2_9ZZZZ</name>
<accession>A0A3B0WLM2</accession>
<sequence>MNILIVDDEPLARQRLIGLVQDMNGFDACANASNGKDALRLAQELKPDVVLLDIRMPGMDGIETAHHMNRLSKPPAIIFTTAYSEHALHAFEAHAVDYLLKPVKQDRLLDALSAAARLTKPQLEQLKYIDELPKVRTHICVKTRGNLELIPLESIRYFLADHKYVTLRTGENECLIEESLKSLEGEFSHIFTRIHRNALVADQYMTGLEKNEEGHCVVTISGIEDRLEISRRHLPHVRKKIKNMVPYK</sequence>
<dbReference type="PANTHER" id="PTHR48111:SF3">
    <property type="entry name" value="TRANSCRIPTIONAL REGULATORY PROTEIN BTSR"/>
    <property type="match status" value="1"/>
</dbReference>
<dbReference type="InterPro" id="IPR039420">
    <property type="entry name" value="WalR-like"/>
</dbReference>
<dbReference type="Gene3D" id="3.40.50.2300">
    <property type="match status" value="1"/>
</dbReference>
<dbReference type="InterPro" id="IPR001789">
    <property type="entry name" value="Sig_transdc_resp-reg_receiver"/>
</dbReference>
<feature type="domain" description="HTH LytTR-type" evidence="3">
    <location>
        <begin position="139"/>
        <end position="243"/>
    </location>
</feature>
<dbReference type="GO" id="GO:0005829">
    <property type="term" value="C:cytosol"/>
    <property type="evidence" value="ECO:0007669"/>
    <property type="project" value="TreeGrafter"/>
</dbReference>
<evidence type="ECO:0000256" key="1">
    <source>
        <dbReference type="ARBA" id="ARBA00023125"/>
    </source>
</evidence>
<dbReference type="SMART" id="SM00850">
    <property type="entry name" value="LytTR"/>
    <property type="match status" value="1"/>
</dbReference>
<evidence type="ECO:0000259" key="3">
    <source>
        <dbReference type="PROSITE" id="PS50930"/>
    </source>
</evidence>
<dbReference type="AlphaFoldDB" id="A0A3B0WLM2"/>
<keyword evidence="1" id="KW-0238">DNA-binding</keyword>
<dbReference type="Gene3D" id="2.40.50.1020">
    <property type="entry name" value="LytTr DNA-binding domain"/>
    <property type="match status" value="1"/>
</dbReference>
<proteinExistence type="predicted"/>
<gene>
    <name evidence="4" type="ORF">MNBD_GAMMA07-2673</name>
</gene>
<dbReference type="EMBL" id="UOFF01000294">
    <property type="protein sequence ID" value="VAW56888.1"/>
    <property type="molecule type" value="Genomic_DNA"/>
</dbReference>
<feature type="domain" description="Response regulatory" evidence="2">
    <location>
        <begin position="2"/>
        <end position="116"/>
    </location>
</feature>
<dbReference type="InterPro" id="IPR007492">
    <property type="entry name" value="LytTR_DNA-bd_dom"/>
</dbReference>
<dbReference type="GO" id="GO:0032993">
    <property type="term" value="C:protein-DNA complex"/>
    <property type="evidence" value="ECO:0007669"/>
    <property type="project" value="TreeGrafter"/>
</dbReference>
<dbReference type="SUPFAM" id="SSF52172">
    <property type="entry name" value="CheY-like"/>
    <property type="match status" value="1"/>
</dbReference>
<dbReference type="GO" id="GO:0006355">
    <property type="term" value="P:regulation of DNA-templated transcription"/>
    <property type="evidence" value="ECO:0007669"/>
    <property type="project" value="TreeGrafter"/>
</dbReference>
<dbReference type="PROSITE" id="PS50110">
    <property type="entry name" value="RESPONSE_REGULATORY"/>
    <property type="match status" value="1"/>
</dbReference>
<dbReference type="SMART" id="SM00448">
    <property type="entry name" value="REC"/>
    <property type="match status" value="1"/>
</dbReference>
<dbReference type="Pfam" id="PF00072">
    <property type="entry name" value="Response_reg"/>
    <property type="match status" value="1"/>
</dbReference>
<organism evidence="4">
    <name type="scientific">hydrothermal vent metagenome</name>
    <dbReference type="NCBI Taxonomy" id="652676"/>
    <lineage>
        <taxon>unclassified sequences</taxon>
        <taxon>metagenomes</taxon>
        <taxon>ecological metagenomes</taxon>
    </lineage>
</organism>